<gene>
    <name evidence="2" type="ORF">NSP04_01685</name>
</gene>
<reference evidence="2" key="1">
    <citation type="submission" date="2022-07" db="EMBL/GenBank/DDBJ databases">
        <authorList>
            <person name="Xamxidin M."/>
        </authorList>
    </citation>
    <scope>NUCLEOTIDE SEQUENCE</scope>
    <source>
        <strain evidence="2">YS8-69</strain>
    </source>
</reference>
<sequence>MDNHLRALPSPFKDSTECPAIICPQMPRLAQLVTAQEENLGRQFRGELQCRTGAAWLVAGEELLEILSPESPRFVGEESCDFETFFGRVAIADAGANPLPYSIGTYNNPSEGAAIRAFKRHLPNPEPGQPETGQSSQAAQSATNQQRPNLNVPRQGNVSLLALLQQRSQGLAYKEPLEQMQCASQSVNSMLQHHAATASDVAFYLVGRKIDGLETYGANLADQKGLMHPLVVQALRNKQTVTISKADFMGNNPNVICISTDQTIGESWQNLVNQSPAAQGKSWVANRTELESISELEVTAYHWLAAQRGTEMVDLLNLVNDKLQQTDQTHLPPAMAQLNMTDHSTHIRQLEDLANRAIAQGKDFPIIVRTGADAEAGHYQTIVPDSKGNWLSLNADQTQLRGVQHCNQWCASGDLFSSLQRMGANNILVPVFN</sequence>
<evidence type="ECO:0000256" key="1">
    <source>
        <dbReference type="SAM" id="MobiDB-lite"/>
    </source>
</evidence>
<evidence type="ECO:0000313" key="2">
    <source>
        <dbReference type="EMBL" id="MCR2745354.1"/>
    </source>
</evidence>
<feature type="region of interest" description="Disordered" evidence="1">
    <location>
        <begin position="121"/>
        <end position="152"/>
    </location>
</feature>
<comment type="caution">
    <text evidence="2">The sequence shown here is derived from an EMBL/GenBank/DDBJ whole genome shotgun (WGS) entry which is preliminary data.</text>
</comment>
<keyword evidence="3" id="KW-1185">Reference proteome</keyword>
<proteinExistence type="predicted"/>
<accession>A0ABT1XGX6</accession>
<evidence type="ECO:0000313" key="3">
    <source>
        <dbReference type="Proteomes" id="UP001165267"/>
    </source>
</evidence>
<dbReference type="RefSeq" id="WP_257510597.1">
    <property type="nucleotide sequence ID" value="NZ_JANKHG010000001.1"/>
</dbReference>
<name>A0ABT1XGX6_9BURK</name>
<organism evidence="2 3">
    <name type="scientific">Limnobacter parvus</name>
    <dbReference type="NCBI Taxonomy" id="2939690"/>
    <lineage>
        <taxon>Bacteria</taxon>
        <taxon>Pseudomonadati</taxon>
        <taxon>Pseudomonadota</taxon>
        <taxon>Betaproteobacteria</taxon>
        <taxon>Burkholderiales</taxon>
        <taxon>Burkholderiaceae</taxon>
        <taxon>Limnobacter</taxon>
    </lineage>
</organism>
<feature type="compositionally biased region" description="Polar residues" evidence="1">
    <location>
        <begin position="143"/>
        <end position="152"/>
    </location>
</feature>
<protein>
    <submittedName>
        <fullName evidence="2">Uncharacterized protein</fullName>
    </submittedName>
</protein>
<dbReference type="EMBL" id="JANKHG010000001">
    <property type="protein sequence ID" value="MCR2745354.1"/>
    <property type="molecule type" value="Genomic_DNA"/>
</dbReference>
<dbReference type="Proteomes" id="UP001165267">
    <property type="component" value="Unassembled WGS sequence"/>
</dbReference>